<comment type="subcellular location">
    <subcellularLocation>
        <location evidence="1 9">Cell membrane</location>
        <topology evidence="1 9">Multi-pass membrane protein</topology>
    </subcellularLocation>
</comment>
<reference evidence="11 12" key="1">
    <citation type="journal article" date="2017" name="Genome Med.">
        <title>A novel Ruminococcus gnavus clade enriched in inflammatory bowel disease patients.</title>
        <authorList>
            <person name="Hall A.B."/>
            <person name="Yassour M."/>
            <person name="Sauk J."/>
            <person name="Garner A."/>
            <person name="Jiang X."/>
            <person name="Arthur T."/>
            <person name="Lagoudas G.K."/>
            <person name="Vatanen T."/>
            <person name="Fornelos N."/>
            <person name="Wilson R."/>
            <person name="Bertha M."/>
            <person name="Cohen M."/>
            <person name="Garber J."/>
            <person name="Khalili H."/>
            <person name="Gevers D."/>
            <person name="Ananthakrishnan A.N."/>
            <person name="Kugathasan S."/>
            <person name="Lander E.S."/>
            <person name="Blainey P."/>
            <person name="Vlamakis H."/>
            <person name="Xavier R.J."/>
            <person name="Huttenhower C."/>
        </authorList>
    </citation>
    <scope>NUCLEOTIDE SEQUENCE [LARGE SCALE GENOMIC DNA]</scope>
    <source>
        <strain evidence="11 12">RJX1118</strain>
    </source>
</reference>
<evidence type="ECO:0000256" key="3">
    <source>
        <dbReference type="ARBA" id="ARBA00006263"/>
    </source>
</evidence>
<comment type="caution">
    <text evidence="9">Lacks conserved residue(s) required for the propagation of feature annotation.</text>
</comment>
<evidence type="ECO:0000256" key="6">
    <source>
        <dbReference type="ARBA" id="ARBA00022692"/>
    </source>
</evidence>
<dbReference type="Pfam" id="PF03186">
    <property type="entry name" value="CobD_Cbib"/>
    <property type="match status" value="1"/>
</dbReference>
<comment type="similarity">
    <text evidence="3 9">Belongs to the CobD/CbiB family.</text>
</comment>
<dbReference type="InterPro" id="IPR004485">
    <property type="entry name" value="Cobalamin_biosynth_CobD/CbiB"/>
</dbReference>
<dbReference type="UniPathway" id="UPA00148"/>
<evidence type="ECO:0000313" key="12">
    <source>
        <dbReference type="Proteomes" id="UP000234849"/>
    </source>
</evidence>
<dbReference type="EMBL" id="JAPRAY010000008">
    <property type="protein sequence ID" value="MCZ0667319.1"/>
    <property type="molecule type" value="Genomic_DNA"/>
</dbReference>
<dbReference type="GO" id="GO:0005886">
    <property type="term" value="C:plasma membrane"/>
    <property type="evidence" value="ECO:0007669"/>
    <property type="project" value="UniProtKB-SubCell"/>
</dbReference>
<evidence type="ECO:0000313" key="11">
    <source>
        <dbReference type="EMBL" id="PLT54750.1"/>
    </source>
</evidence>
<comment type="caution">
    <text evidence="11">The sequence shown here is derived from an EMBL/GenBank/DDBJ whole genome shotgun (WGS) entry which is preliminary data.</text>
</comment>
<evidence type="ECO:0000256" key="5">
    <source>
        <dbReference type="ARBA" id="ARBA00022573"/>
    </source>
</evidence>
<reference evidence="10" key="2">
    <citation type="submission" date="2022-11" db="EMBL/GenBank/DDBJ databases">
        <title>Temperate bacteriophages infecting mucin-degrading bacterium Ruminococcus gnavus from the human gut.</title>
        <authorList>
            <person name="Buttimer C."/>
        </authorList>
    </citation>
    <scope>NUCLEOTIDE SEQUENCE</scope>
    <source>
        <strain evidence="10">CCUG 49994</strain>
    </source>
</reference>
<keyword evidence="8 9" id="KW-0472">Membrane</keyword>
<comment type="function">
    <text evidence="9">Converts cobyric acid to cobinamide by the addition of aminopropanol on the F carboxylic group.</text>
</comment>
<dbReference type="Proteomes" id="UP000234849">
    <property type="component" value="Unassembled WGS sequence"/>
</dbReference>
<sequence length="319" mass="35324">MRTLLACMTGFGLDLIFGDPYWLYHPIRLIGHLISFLEKPLRSVAGKSPKKQIVAGGILWILVILISTGIPCLMLWAAEKIHPAVSFLLECFWCYQILAARSLSVESKKVYHALKTQDVEGARKAVSMIVGRDTKSLTEEGIAKAAVETVAENTSDGVTAPLMFLMLGGAPLGFLYKAVNTMDSMLGYKNEKNLYFGRVAAKMDDVFNYLPSRVSAVLMIAAAFLTGMDAKKAAQIYKRDRRKHASPNSAQTESVCAGALQVQLAGDAWYFGVLHKKETIGDPIRPVEAEDIKRAGRLMYVTAVLTLLFAGMIRFWYFW</sequence>
<gene>
    <name evidence="9 11" type="primary">cobD</name>
    <name evidence="10" type="synonym">cbiB</name>
    <name evidence="11" type="ORF">CDL18_09270</name>
    <name evidence="10" type="ORF">OZZ17_07145</name>
</gene>
<dbReference type="GO" id="GO:0048472">
    <property type="term" value="F:threonine-phosphate decarboxylase activity"/>
    <property type="evidence" value="ECO:0007669"/>
    <property type="project" value="InterPro"/>
</dbReference>
<dbReference type="RefSeq" id="WP_101874859.1">
    <property type="nucleotide sequence ID" value="NZ_AP031447.1"/>
</dbReference>
<dbReference type="HAMAP" id="MF_00024">
    <property type="entry name" value="CobD_CbiB"/>
    <property type="match status" value="1"/>
</dbReference>
<name>A0A2N5NV10_MEDGN</name>
<accession>A0A2N5NV10</accession>
<feature type="transmembrane region" description="Helical" evidence="9">
    <location>
        <begin position="162"/>
        <end position="179"/>
    </location>
</feature>
<feature type="transmembrane region" description="Helical" evidence="9">
    <location>
        <begin position="53"/>
        <end position="78"/>
    </location>
</feature>
<keyword evidence="6 9" id="KW-0812">Transmembrane</keyword>
<keyword evidence="7 9" id="KW-1133">Transmembrane helix</keyword>
<dbReference type="PANTHER" id="PTHR34308">
    <property type="entry name" value="COBALAMIN BIOSYNTHESIS PROTEIN CBIB"/>
    <property type="match status" value="1"/>
</dbReference>
<evidence type="ECO:0000256" key="1">
    <source>
        <dbReference type="ARBA" id="ARBA00004651"/>
    </source>
</evidence>
<evidence type="ECO:0000256" key="7">
    <source>
        <dbReference type="ARBA" id="ARBA00022989"/>
    </source>
</evidence>
<dbReference type="GO" id="GO:0015420">
    <property type="term" value="F:ABC-type vitamin B12 transporter activity"/>
    <property type="evidence" value="ECO:0007669"/>
    <property type="project" value="UniProtKB-UniRule"/>
</dbReference>
<dbReference type="PANTHER" id="PTHR34308:SF1">
    <property type="entry name" value="COBALAMIN BIOSYNTHESIS PROTEIN CBIB"/>
    <property type="match status" value="1"/>
</dbReference>
<evidence type="ECO:0000256" key="4">
    <source>
        <dbReference type="ARBA" id="ARBA00022475"/>
    </source>
</evidence>
<evidence type="ECO:0000256" key="8">
    <source>
        <dbReference type="ARBA" id="ARBA00023136"/>
    </source>
</evidence>
<dbReference type="Proteomes" id="UP001079535">
    <property type="component" value="Unassembled WGS sequence"/>
</dbReference>
<dbReference type="EMBL" id="NIHM01000011">
    <property type="protein sequence ID" value="PLT54750.1"/>
    <property type="molecule type" value="Genomic_DNA"/>
</dbReference>
<feature type="transmembrane region" description="Helical" evidence="9">
    <location>
        <begin position="214"/>
        <end position="234"/>
    </location>
</feature>
<keyword evidence="4 9" id="KW-1003">Cell membrane</keyword>
<dbReference type="AlphaFoldDB" id="A0A2N5NV10"/>
<dbReference type="NCBIfam" id="TIGR00380">
    <property type="entry name" value="cobal_cbiB"/>
    <property type="match status" value="1"/>
</dbReference>
<evidence type="ECO:0000256" key="2">
    <source>
        <dbReference type="ARBA" id="ARBA00004953"/>
    </source>
</evidence>
<protein>
    <recommendedName>
        <fullName evidence="9">Cobalamin biosynthesis protein CobD</fullName>
    </recommendedName>
</protein>
<evidence type="ECO:0000313" key="10">
    <source>
        <dbReference type="EMBL" id="MCZ0667319.1"/>
    </source>
</evidence>
<keyword evidence="5 9" id="KW-0169">Cobalamin biosynthesis</keyword>
<proteinExistence type="inferred from homology"/>
<dbReference type="GO" id="GO:0009236">
    <property type="term" value="P:cobalamin biosynthetic process"/>
    <property type="evidence" value="ECO:0007669"/>
    <property type="project" value="UniProtKB-UniRule"/>
</dbReference>
<evidence type="ECO:0000256" key="9">
    <source>
        <dbReference type="HAMAP-Rule" id="MF_00024"/>
    </source>
</evidence>
<dbReference type="STRING" id="33038.GCA_900067245_03027"/>
<feature type="transmembrane region" description="Helical" evidence="9">
    <location>
        <begin position="298"/>
        <end position="317"/>
    </location>
</feature>
<comment type="pathway">
    <text evidence="2 9">Cofactor biosynthesis; adenosylcobalamin biosynthesis.</text>
</comment>
<organism evidence="11 12">
    <name type="scientific">Mediterraneibacter gnavus</name>
    <name type="common">Ruminococcus gnavus</name>
    <dbReference type="NCBI Taxonomy" id="33038"/>
    <lineage>
        <taxon>Bacteria</taxon>
        <taxon>Bacillati</taxon>
        <taxon>Bacillota</taxon>
        <taxon>Clostridia</taxon>
        <taxon>Lachnospirales</taxon>
        <taxon>Lachnospiraceae</taxon>
        <taxon>Mediterraneibacter</taxon>
    </lineage>
</organism>